<gene>
    <name evidence="6" type="ORF">EYG76_02990</name>
</gene>
<dbReference type="Pfam" id="PF00146">
    <property type="entry name" value="NADHdh"/>
    <property type="match status" value="1"/>
</dbReference>
<evidence type="ECO:0000256" key="2">
    <source>
        <dbReference type="ARBA" id="ARBA00022692"/>
    </source>
</evidence>
<evidence type="ECO:0000256" key="1">
    <source>
        <dbReference type="ARBA" id="ARBA00004141"/>
    </source>
</evidence>
<evidence type="ECO:0000313" key="6">
    <source>
        <dbReference type="EMBL" id="HIP17254.1"/>
    </source>
</evidence>
<organism evidence="6 7">
    <name type="scientific">Methanothermococcus okinawensis</name>
    <dbReference type="NCBI Taxonomy" id="155863"/>
    <lineage>
        <taxon>Archaea</taxon>
        <taxon>Methanobacteriati</taxon>
        <taxon>Methanobacteriota</taxon>
        <taxon>Methanomada group</taxon>
        <taxon>Methanococci</taxon>
        <taxon>Methanococcales</taxon>
        <taxon>Methanococcaceae</taxon>
        <taxon>Methanothermococcus</taxon>
    </lineage>
</organism>
<keyword evidence="6" id="KW-0830">Ubiquinone</keyword>
<sequence length="298" mass="32696">MDIIILNNIYHVIDAISYGLYAFLVGGLLLGFHRKIIARIQGRPGPPIIQYLIHTFKYYLKEISIPITAGNPLYIFMALMGIMVWLTALYLGVVFKTSLLILIGLYVLQKIVEHGCGLSSGSPYGKLGGVRSVFSAAAEVPLFAAVGIIYILTQSLIIKDIISYQLLNGPIIFKLPFAAFAFFILLISKAPNSPFGIVKDKSIVSGYITEHFGILESLILISDAIAWFVLLWLFIAVFIGPIVILNPLLTLIGMVILTFIISIICALTPLLTPNHSVMLQILITALVIIDLLHKSATI</sequence>
<dbReference type="PANTHER" id="PTHR43359">
    <property type="entry name" value="FORMATE HYDROGENLYASE SUBUNIT 4"/>
    <property type="match status" value="1"/>
</dbReference>
<keyword evidence="2 5" id="KW-0812">Transmembrane</keyword>
<reference evidence="6" key="1">
    <citation type="journal article" date="2020" name="ISME J.">
        <title>Gammaproteobacteria mediating utilization of methyl-, sulfur- and petroleum organic compounds in deep ocean hydrothermal plumes.</title>
        <authorList>
            <person name="Zhou Z."/>
            <person name="Liu Y."/>
            <person name="Pan J."/>
            <person name="Cron B.R."/>
            <person name="Toner B.M."/>
            <person name="Anantharaman K."/>
            <person name="Breier J.A."/>
            <person name="Dick G.J."/>
            <person name="Li M."/>
        </authorList>
    </citation>
    <scope>NUCLEOTIDE SEQUENCE</scope>
    <source>
        <strain evidence="6">SZUA-1385</strain>
    </source>
</reference>
<dbReference type="GO" id="GO:0005886">
    <property type="term" value="C:plasma membrane"/>
    <property type="evidence" value="ECO:0007669"/>
    <property type="project" value="TreeGrafter"/>
</dbReference>
<evidence type="ECO:0000256" key="5">
    <source>
        <dbReference type="SAM" id="Phobius"/>
    </source>
</evidence>
<name>A0A832YTQ0_9EURY</name>
<feature type="transmembrane region" description="Helical" evidence="5">
    <location>
        <begin position="224"/>
        <end position="244"/>
    </location>
</feature>
<evidence type="ECO:0000313" key="7">
    <source>
        <dbReference type="Proteomes" id="UP000605144"/>
    </source>
</evidence>
<dbReference type="EMBL" id="DQSV01000056">
    <property type="protein sequence ID" value="HIP17254.1"/>
    <property type="molecule type" value="Genomic_DNA"/>
</dbReference>
<proteinExistence type="predicted"/>
<accession>A0A832YTQ0</accession>
<feature type="transmembrane region" description="Helical" evidence="5">
    <location>
        <begin position="133"/>
        <end position="152"/>
    </location>
</feature>
<dbReference type="InterPro" id="IPR001694">
    <property type="entry name" value="NADH_UbQ_OxRdtase_su1/FPO"/>
</dbReference>
<dbReference type="Proteomes" id="UP000605144">
    <property type="component" value="Unassembled WGS sequence"/>
</dbReference>
<dbReference type="AlphaFoldDB" id="A0A832YTQ0"/>
<dbReference type="InterPro" id="IPR052561">
    <property type="entry name" value="ComplexI_Subunit1"/>
</dbReference>
<feature type="transmembrane region" description="Helical" evidence="5">
    <location>
        <begin position="73"/>
        <end position="95"/>
    </location>
</feature>
<comment type="caution">
    <text evidence="6">The sequence shown here is derived from an EMBL/GenBank/DDBJ whole genome shotgun (WGS) entry which is preliminary data.</text>
</comment>
<evidence type="ECO:0000256" key="4">
    <source>
        <dbReference type="ARBA" id="ARBA00023136"/>
    </source>
</evidence>
<feature type="transmembrane region" description="Helical" evidence="5">
    <location>
        <begin position="251"/>
        <end position="271"/>
    </location>
</feature>
<evidence type="ECO:0000256" key="3">
    <source>
        <dbReference type="ARBA" id="ARBA00022989"/>
    </source>
</evidence>
<keyword evidence="3 5" id="KW-1133">Transmembrane helix</keyword>
<comment type="subcellular location">
    <subcellularLocation>
        <location evidence="1">Membrane</location>
        <topology evidence="1">Multi-pass membrane protein</topology>
    </subcellularLocation>
</comment>
<protein>
    <submittedName>
        <fullName evidence="6">NADH-ubiquinone oxidoreductase</fullName>
    </submittedName>
</protein>
<keyword evidence="4 5" id="KW-0472">Membrane</keyword>
<feature type="transmembrane region" description="Helical" evidence="5">
    <location>
        <begin position="15"/>
        <end position="33"/>
    </location>
</feature>
<feature type="transmembrane region" description="Helical" evidence="5">
    <location>
        <begin position="164"/>
        <end position="187"/>
    </location>
</feature>
<dbReference type="PANTHER" id="PTHR43359:SF1">
    <property type="entry name" value="FORMATE HYDROGENLYASE SUBUNIT 4-RELATED"/>
    <property type="match status" value="1"/>
</dbReference>